<evidence type="ECO:0000313" key="13">
    <source>
        <dbReference type="EMBL" id="MFB9887456.1"/>
    </source>
</evidence>
<dbReference type="InterPro" id="IPR036291">
    <property type="entry name" value="NAD(P)-bd_dom_sf"/>
</dbReference>
<evidence type="ECO:0000256" key="10">
    <source>
        <dbReference type="RuleBase" id="RU362068"/>
    </source>
</evidence>
<dbReference type="PANTHER" id="PTHR43765">
    <property type="entry name" value="2-DEHYDROPANTOATE 2-REDUCTASE-RELATED"/>
    <property type="match status" value="1"/>
</dbReference>
<keyword evidence="5 10" id="KW-0566">Pantothenate biosynthesis</keyword>
<comment type="catalytic activity">
    <reaction evidence="9 10">
        <text>(R)-pantoate + NADP(+) = 2-dehydropantoate + NADPH + H(+)</text>
        <dbReference type="Rhea" id="RHEA:16233"/>
        <dbReference type="ChEBI" id="CHEBI:11561"/>
        <dbReference type="ChEBI" id="CHEBI:15378"/>
        <dbReference type="ChEBI" id="CHEBI:15980"/>
        <dbReference type="ChEBI" id="CHEBI:57783"/>
        <dbReference type="ChEBI" id="CHEBI:58349"/>
        <dbReference type="EC" id="1.1.1.169"/>
    </reaction>
</comment>
<sequence length="306" mass="33750">MAPNTTLWPILGAGSMGCLLACMTPQPASFLLRPGQSAPNHIIYTNDQREHQVTLGSLPDRHPPLSHLILACKTYDTQAALEPWLPIIAPDCQILCLQNGMGHEERILPLLPKAQILYASMTHGAYRLAPFSVFHAGQGQLLFGNGHPTPSTPWQQLCSEQWAIHWRADIHTLLWHKLAVNAVINPLTALSGETNGQLLQQPRLQAWLLPLCREIESVLITLSIPLPQQGLQQLVGQVAQATSANRSSMLQDRQAKRRTEVDAILGHLLRQGQLHGLQLPTCSWLAQQLQILPAGKFLTPWPLPPG</sequence>
<dbReference type="InterPro" id="IPR003710">
    <property type="entry name" value="ApbA"/>
</dbReference>
<name>A0ABV5ZDY2_9GAMM</name>
<evidence type="ECO:0000256" key="6">
    <source>
        <dbReference type="ARBA" id="ARBA00022857"/>
    </source>
</evidence>
<keyword evidence="14" id="KW-1185">Reference proteome</keyword>
<evidence type="ECO:0000259" key="12">
    <source>
        <dbReference type="Pfam" id="PF08546"/>
    </source>
</evidence>
<dbReference type="InterPro" id="IPR013328">
    <property type="entry name" value="6PGD_dom2"/>
</dbReference>
<organism evidence="13 14">
    <name type="scientific">Balneatrix alpica</name>
    <dbReference type="NCBI Taxonomy" id="75684"/>
    <lineage>
        <taxon>Bacteria</taxon>
        <taxon>Pseudomonadati</taxon>
        <taxon>Pseudomonadota</taxon>
        <taxon>Gammaproteobacteria</taxon>
        <taxon>Oceanospirillales</taxon>
        <taxon>Balneatrichaceae</taxon>
        <taxon>Balneatrix</taxon>
    </lineage>
</organism>
<evidence type="ECO:0000256" key="5">
    <source>
        <dbReference type="ARBA" id="ARBA00022655"/>
    </source>
</evidence>
<protein>
    <recommendedName>
        <fullName evidence="4 10">2-dehydropantoate 2-reductase</fullName>
        <ecNumber evidence="3 10">1.1.1.169</ecNumber>
    </recommendedName>
    <alternativeName>
        <fullName evidence="8 10">Ketopantoate reductase</fullName>
    </alternativeName>
</protein>
<dbReference type="InterPro" id="IPR013332">
    <property type="entry name" value="KPR_N"/>
</dbReference>
<dbReference type="SUPFAM" id="SSF51735">
    <property type="entry name" value="NAD(P)-binding Rossmann-fold domains"/>
    <property type="match status" value="1"/>
</dbReference>
<dbReference type="InterPro" id="IPR008927">
    <property type="entry name" value="6-PGluconate_DH-like_C_sf"/>
</dbReference>
<dbReference type="EMBL" id="JBHLZN010000005">
    <property type="protein sequence ID" value="MFB9887456.1"/>
    <property type="molecule type" value="Genomic_DNA"/>
</dbReference>
<evidence type="ECO:0000256" key="1">
    <source>
        <dbReference type="ARBA" id="ARBA00004994"/>
    </source>
</evidence>
<comment type="function">
    <text evidence="10">Catalyzes the NADPH-dependent reduction of ketopantoate into pantoic acid.</text>
</comment>
<evidence type="ECO:0000256" key="4">
    <source>
        <dbReference type="ARBA" id="ARBA00019465"/>
    </source>
</evidence>
<keyword evidence="7 10" id="KW-0560">Oxidoreductase</keyword>
<evidence type="ECO:0000256" key="3">
    <source>
        <dbReference type="ARBA" id="ARBA00013014"/>
    </source>
</evidence>
<dbReference type="PANTHER" id="PTHR43765:SF2">
    <property type="entry name" value="2-DEHYDROPANTOATE 2-REDUCTASE"/>
    <property type="match status" value="1"/>
</dbReference>
<comment type="pathway">
    <text evidence="1 10">Cofactor biosynthesis; (R)-pantothenate biosynthesis; (R)-pantoate from 3-methyl-2-oxobutanoate: step 2/2.</text>
</comment>
<dbReference type="NCBIfam" id="TIGR00745">
    <property type="entry name" value="apbA_panE"/>
    <property type="match status" value="1"/>
</dbReference>
<dbReference type="RefSeq" id="WP_081414280.1">
    <property type="nucleotide sequence ID" value="NZ_JBHLZN010000005.1"/>
</dbReference>
<reference evidence="13 14" key="1">
    <citation type="submission" date="2024-09" db="EMBL/GenBank/DDBJ databases">
        <authorList>
            <person name="Sun Q."/>
            <person name="Mori K."/>
        </authorList>
    </citation>
    <scope>NUCLEOTIDE SEQUENCE [LARGE SCALE GENOMIC DNA]</scope>
    <source>
        <strain evidence="13 14">ATCC 51285</strain>
    </source>
</reference>
<evidence type="ECO:0000259" key="11">
    <source>
        <dbReference type="Pfam" id="PF02558"/>
    </source>
</evidence>
<gene>
    <name evidence="13" type="ORF">ACFFLH_13635</name>
</gene>
<proteinExistence type="inferred from homology"/>
<keyword evidence="6 10" id="KW-0521">NADP</keyword>
<accession>A0ABV5ZDY2</accession>
<feature type="domain" description="Ketopantoate reductase C-terminal" evidence="12">
    <location>
        <begin position="169"/>
        <end position="290"/>
    </location>
</feature>
<evidence type="ECO:0000256" key="9">
    <source>
        <dbReference type="ARBA" id="ARBA00048793"/>
    </source>
</evidence>
<dbReference type="InterPro" id="IPR050838">
    <property type="entry name" value="Ketopantoate_reductase"/>
</dbReference>
<comment type="similarity">
    <text evidence="2 10">Belongs to the ketopantoate reductase family.</text>
</comment>
<dbReference type="Gene3D" id="1.10.1040.10">
    <property type="entry name" value="N-(1-d-carboxylethyl)-l-norvaline Dehydrogenase, domain 2"/>
    <property type="match status" value="1"/>
</dbReference>
<evidence type="ECO:0000256" key="7">
    <source>
        <dbReference type="ARBA" id="ARBA00023002"/>
    </source>
</evidence>
<evidence type="ECO:0000256" key="8">
    <source>
        <dbReference type="ARBA" id="ARBA00032024"/>
    </source>
</evidence>
<dbReference type="SUPFAM" id="SSF48179">
    <property type="entry name" value="6-phosphogluconate dehydrogenase C-terminal domain-like"/>
    <property type="match status" value="1"/>
</dbReference>
<dbReference type="Gene3D" id="3.40.50.720">
    <property type="entry name" value="NAD(P)-binding Rossmann-like Domain"/>
    <property type="match status" value="1"/>
</dbReference>
<dbReference type="EC" id="1.1.1.169" evidence="3 10"/>
<evidence type="ECO:0000313" key="14">
    <source>
        <dbReference type="Proteomes" id="UP001589628"/>
    </source>
</evidence>
<comment type="caution">
    <text evidence="13">The sequence shown here is derived from an EMBL/GenBank/DDBJ whole genome shotgun (WGS) entry which is preliminary data.</text>
</comment>
<dbReference type="Pfam" id="PF08546">
    <property type="entry name" value="ApbA_C"/>
    <property type="match status" value="1"/>
</dbReference>
<evidence type="ECO:0000256" key="2">
    <source>
        <dbReference type="ARBA" id="ARBA00007870"/>
    </source>
</evidence>
<dbReference type="Pfam" id="PF02558">
    <property type="entry name" value="ApbA"/>
    <property type="match status" value="1"/>
</dbReference>
<dbReference type="InterPro" id="IPR013752">
    <property type="entry name" value="KPA_reductase"/>
</dbReference>
<feature type="domain" description="Ketopantoate reductase N-terminal" evidence="11">
    <location>
        <begin position="10"/>
        <end position="145"/>
    </location>
</feature>
<dbReference type="Proteomes" id="UP001589628">
    <property type="component" value="Unassembled WGS sequence"/>
</dbReference>